<organism evidence="3">
    <name type="scientific">Granulicella tundricola (strain ATCC BAA-1859 / DSM 23138 / MP5ACTX9)</name>
    <dbReference type="NCBI Taxonomy" id="1198114"/>
    <lineage>
        <taxon>Bacteria</taxon>
        <taxon>Pseudomonadati</taxon>
        <taxon>Acidobacteriota</taxon>
        <taxon>Terriglobia</taxon>
        <taxon>Terriglobales</taxon>
        <taxon>Acidobacteriaceae</taxon>
        <taxon>Granulicella</taxon>
    </lineage>
</organism>
<feature type="transmembrane region" description="Helical" evidence="1">
    <location>
        <begin position="350"/>
        <end position="371"/>
    </location>
</feature>
<protein>
    <submittedName>
        <fullName evidence="2">Uncharacterized protein</fullName>
    </submittedName>
</protein>
<keyword evidence="1" id="KW-0812">Transmembrane</keyword>
<evidence type="ECO:0000256" key="1">
    <source>
        <dbReference type="SAM" id="Phobius"/>
    </source>
</evidence>
<proteinExistence type="predicted"/>
<feature type="transmembrane region" description="Helical" evidence="1">
    <location>
        <begin position="305"/>
        <end position="321"/>
    </location>
</feature>
<accession>E8WXC5</accession>
<feature type="transmembrane region" description="Helical" evidence="1">
    <location>
        <begin position="180"/>
        <end position="199"/>
    </location>
</feature>
<feature type="transmembrane region" description="Helical" evidence="1">
    <location>
        <begin position="250"/>
        <end position="270"/>
    </location>
</feature>
<evidence type="ECO:0000313" key="3">
    <source>
        <dbReference type="Proteomes" id="UP000000343"/>
    </source>
</evidence>
<feature type="transmembrane region" description="Helical" evidence="1">
    <location>
        <begin position="378"/>
        <end position="398"/>
    </location>
</feature>
<dbReference type="HOGENOM" id="CLU_688431_0_0_0"/>
<gene>
    <name evidence="2" type="ordered locus">AciX9_0386</name>
</gene>
<sequence>MKLPIIKNFHLGRAQQLAALLLLIFLGECLYVVAHQHPTSDDYRYARCGREMWERPSPLAGYFTTCGNLNGDGTFAYRVASFPLTAQRLFLLATDKLRKPADRLYAGGTLNGSTWEARHQITSTKWLMHLPFCLFAMWLGGGLWWVSRRLFGNEGGFLALALYCFCPAVIRYAVTPNNEILAMWGLYGTIYTAMGVAHAMQGPRSKWRPRILLLALAMGLTAAAHLTAAMFGFLAALILMFYLAERRRSAVLPILTWSAIGTLAILFAAFSFRPAPFSYVFTGGGGRFWFSLDGLHTMLADPGNWPILLGAAIALVLYAVIPRSRYFGNTAPLLMFLAILPLMTTQVFSAPWLWALPFLLTFLGGVFADVLESKHRKLFLATTAMLLLTQAAICLKLLPTLPRT</sequence>
<feature type="transmembrane region" description="Helical" evidence="1">
    <location>
        <begin position="157"/>
        <end position="174"/>
    </location>
</feature>
<dbReference type="eggNOG" id="ENOG502Z971">
    <property type="taxonomic scope" value="Bacteria"/>
</dbReference>
<feature type="transmembrane region" description="Helical" evidence="1">
    <location>
        <begin position="326"/>
        <end position="344"/>
    </location>
</feature>
<dbReference type="AlphaFoldDB" id="E8WXC5"/>
<name>E8WXC5_GRATM</name>
<dbReference type="Proteomes" id="UP000000343">
    <property type="component" value="Chromosome"/>
</dbReference>
<dbReference type="PaxDb" id="1198114-AciX9_0386"/>
<dbReference type="EMBL" id="CP002480">
    <property type="protein sequence ID" value="ADW67458.1"/>
    <property type="molecule type" value="Genomic_DNA"/>
</dbReference>
<dbReference type="RefSeq" id="WP_013578786.1">
    <property type="nucleotide sequence ID" value="NC_015064.1"/>
</dbReference>
<keyword evidence="3" id="KW-1185">Reference proteome</keyword>
<keyword evidence="1" id="KW-0472">Membrane</keyword>
<evidence type="ECO:0000313" key="2">
    <source>
        <dbReference type="EMBL" id="ADW67458.1"/>
    </source>
</evidence>
<keyword evidence="1" id="KW-1133">Transmembrane helix</keyword>
<feature type="transmembrane region" description="Helical" evidence="1">
    <location>
        <begin position="211"/>
        <end position="244"/>
    </location>
</feature>
<feature type="transmembrane region" description="Helical" evidence="1">
    <location>
        <begin position="126"/>
        <end position="145"/>
    </location>
</feature>
<reference evidence="3" key="1">
    <citation type="submission" date="2011-01" db="EMBL/GenBank/DDBJ databases">
        <title>Complete sequence of chromosome of Acidobacterium sp. MP5ACTX9.</title>
        <authorList>
            <consortium name="US DOE Joint Genome Institute"/>
            <person name="Lucas S."/>
            <person name="Copeland A."/>
            <person name="Lapidus A."/>
            <person name="Cheng J.-F."/>
            <person name="Goodwin L."/>
            <person name="Pitluck S."/>
            <person name="Teshima H."/>
            <person name="Detter J.C."/>
            <person name="Han C."/>
            <person name="Tapia R."/>
            <person name="Land M."/>
            <person name="Hauser L."/>
            <person name="Kyrpides N."/>
            <person name="Ivanova N."/>
            <person name="Ovchinnikova G."/>
            <person name="Pagani I."/>
            <person name="Rawat S.R."/>
            <person name="Mannisto M."/>
            <person name="Haggblom M.M."/>
            <person name="Woyke T."/>
        </authorList>
    </citation>
    <scope>NUCLEOTIDE SEQUENCE [LARGE SCALE GENOMIC DNA]</scope>
    <source>
        <strain evidence="3">MP5ACTX9</strain>
    </source>
</reference>
<dbReference type="OrthoDB" id="104153at2"/>
<dbReference type="KEGG" id="acm:AciX9_0386"/>